<dbReference type="InterPro" id="IPR008271">
    <property type="entry name" value="Ser/Thr_kinase_AS"/>
</dbReference>
<sequence>MTEESEKNVTNQILAQALHFLSHEIHTQHSAIQQEVQTLGQLLLESTDNSVLAENCSVTEKLANGLIVNRVCSLPWLASHPPPRWCAPLLKLGRILFRDKPLVENFHNLSLHSNYAQFFQYLVNRYQHNSIDWMASMNLTLNITQKFIHKNESAARFVQVKLYKSVLQLLNSNEMSIMQGSLEILGRLSDWSTVCRAELCASTVIDICLQLVPNGDLLTQKLCVSLLRILACEEQAREQIRIYDGVPALVSLLPVKNSRLLWHVAWALAQLAEDQETSLEIAQLGGISLILVEMTNAKVPERGLNDWIAMLTGLNALLAQLCQCDSNQQLIINNNGVYILGRLLLQHIDNEKLVDNPAWHTLQCSIFRVLRLLFSLERNRHIFKKVFPAEFFEKFIDIGHYVQDLSAYRPLVLFYEEILKKMTPNERDAAWESVNQRREPLGKVGDYELIEQLGAGAFGCVYTVRKKITDHTAIPQYYALKEIFMTQVKEVDGDRSFGDVISEVKIIKQQLRHPNIVRYRRIFVENNRLYIVMDLIEGASLKEHINSVKEKREIFPENRIWNILIQMTLGLRYLHKDKHIVHRDLKPNNIMISDKDRVVITDFGLAKQKGNDYLKSAAGTIVYSCPEIVQNVPYGEKADVWSFGCCVHEMASLRPPFYSQNMLTLATQIVEAKYDPIKDPYSKELIHLIGRCLTADPSLRPDIFGVAALAAPRLLLSLDDFMRTHATVSDKSGEIKMEKEPLLKREPSSSLNSSSNSTTGVFAKKRVSQSGSNDPTKDTGTPSRRRRQRSLLPNIDNGIDKAPRSRRGSGKSLSAGQVSNNNRGISLSCSLPRLNPTPAQGLQNRRVTIVEMETKKRAISSTDLRLVRQTEGLSVRSAALRPVTDPVLLILSQIHRIFMTTSNTQNETIVNHKRRVVEQFKRRLFEKGSNPEMIKKHLRKLAVESQEEIELDLGYGDFRPVLANIHVYGYQIDQRVTRITYEQLANCIQSLLDE</sequence>
<organism evidence="12 13">
    <name type="scientific">Diploscapter pachys</name>
    <dbReference type="NCBI Taxonomy" id="2018661"/>
    <lineage>
        <taxon>Eukaryota</taxon>
        <taxon>Metazoa</taxon>
        <taxon>Ecdysozoa</taxon>
        <taxon>Nematoda</taxon>
        <taxon>Chromadorea</taxon>
        <taxon>Rhabditida</taxon>
        <taxon>Rhabditina</taxon>
        <taxon>Rhabditomorpha</taxon>
        <taxon>Rhabditoidea</taxon>
        <taxon>Rhabditidae</taxon>
        <taxon>Diploscapter</taxon>
    </lineage>
</organism>
<dbReference type="SUPFAM" id="SSF48371">
    <property type="entry name" value="ARM repeat"/>
    <property type="match status" value="1"/>
</dbReference>
<dbReference type="InterPro" id="IPR001190">
    <property type="entry name" value="SRCR"/>
</dbReference>
<evidence type="ECO:0000256" key="1">
    <source>
        <dbReference type="ARBA" id="ARBA00010886"/>
    </source>
</evidence>
<reference evidence="12 13" key="1">
    <citation type="journal article" date="2017" name="Curr. Biol.">
        <title>Genome architecture and evolution of a unichromosomal asexual nematode.</title>
        <authorList>
            <person name="Fradin H."/>
            <person name="Zegar C."/>
            <person name="Gutwein M."/>
            <person name="Lucas J."/>
            <person name="Kovtun M."/>
            <person name="Corcoran D."/>
            <person name="Baugh L.R."/>
            <person name="Kiontke K."/>
            <person name="Gunsalus K."/>
            <person name="Fitch D.H."/>
            <person name="Piano F."/>
        </authorList>
    </citation>
    <scope>NUCLEOTIDE SEQUENCE [LARGE SCALE GENOMIC DNA]</scope>
    <source>
        <strain evidence="12">PF1309</strain>
    </source>
</reference>
<dbReference type="GO" id="GO:1902749">
    <property type="term" value="P:regulation of cell cycle G2/M phase transition"/>
    <property type="evidence" value="ECO:0007669"/>
    <property type="project" value="TreeGrafter"/>
</dbReference>
<evidence type="ECO:0000256" key="3">
    <source>
        <dbReference type="ARBA" id="ARBA00022741"/>
    </source>
</evidence>
<comment type="caution">
    <text evidence="12">The sequence shown here is derived from an EMBL/GenBank/DDBJ whole genome shotgun (WGS) entry which is preliminary data.</text>
</comment>
<dbReference type="InterPro" id="IPR000719">
    <property type="entry name" value="Prot_kinase_dom"/>
</dbReference>
<dbReference type="EMBL" id="LIAE01007179">
    <property type="protein sequence ID" value="PAV81417.1"/>
    <property type="molecule type" value="Genomic_DNA"/>
</dbReference>
<evidence type="ECO:0000259" key="11">
    <source>
        <dbReference type="PROSITE" id="PS50287"/>
    </source>
</evidence>
<evidence type="ECO:0000256" key="2">
    <source>
        <dbReference type="ARBA" id="ARBA00022679"/>
    </source>
</evidence>
<keyword evidence="2" id="KW-0808">Transferase</keyword>
<feature type="region of interest" description="Disordered" evidence="9">
    <location>
        <begin position="729"/>
        <end position="831"/>
    </location>
</feature>
<dbReference type="InterPro" id="IPR000225">
    <property type="entry name" value="Armadillo"/>
</dbReference>
<evidence type="ECO:0000256" key="9">
    <source>
        <dbReference type="SAM" id="MobiDB-lite"/>
    </source>
</evidence>
<feature type="binding site" evidence="8">
    <location>
        <position position="481"/>
    </location>
    <ligand>
        <name>ATP</name>
        <dbReference type="ChEBI" id="CHEBI:30616"/>
    </ligand>
</feature>
<evidence type="ECO:0008006" key="14">
    <source>
        <dbReference type="Google" id="ProtNLM"/>
    </source>
</evidence>
<dbReference type="GO" id="GO:0005524">
    <property type="term" value="F:ATP binding"/>
    <property type="evidence" value="ECO:0007669"/>
    <property type="project" value="UniProtKB-UniRule"/>
</dbReference>
<evidence type="ECO:0000313" key="13">
    <source>
        <dbReference type="Proteomes" id="UP000218231"/>
    </source>
</evidence>
<evidence type="ECO:0000259" key="10">
    <source>
        <dbReference type="PROSITE" id="PS50011"/>
    </source>
</evidence>
<dbReference type="STRING" id="2018661.A0A2A2L5S6"/>
<evidence type="ECO:0000256" key="6">
    <source>
        <dbReference type="PROSITE-ProRule" id="PRU00196"/>
    </source>
</evidence>
<keyword evidence="13" id="KW-1185">Reference proteome</keyword>
<feature type="compositionally biased region" description="Low complexity" evidence="9">
    <location>
        <begin position="748"/>
        <end position="757"/>
    </location>
</feature>
<dbReference type="InterPro" id="IPR016024">
    <property type="entry name" value="ARM-type_fold"/>
</dbReference>
<dbReference type="GO" id="GO:0016020">
    <property type="term" value="C:membrane"/>
    <property type="evidence" value="ECO:0007669"/>
    <property type="project" value="InterPro"/>
</dbReference>
<dbReference type="Pfam" id="PF00069">
    <property type="entry name" value="Pkinase"/>
    <property type="match status" value="1"/>
</dbReference>
<dbReference type="PANTHER" id="PTHR43671">
    <property type="entry name" value="SERINE/THREONINE-PROTEIN KINASE NEK"/>
    <property type="match status" value="1"/>
</dbReference>
<evidence type="ECO:0000256" key="4">
    <source>
        <dbReference type="ARBA" id="ARBA00022777"/>
    </source>
</evidence>
<dbReference type="PROSITE" id="PS50011">
    <property type="entry name" value="PROTEIN_KINASE_DOM"/>
    <property type="match status" value="1"/>
</dbReference>
<evidence type="ECO:0000256" key="8">
    <source>
        <dbReference type="PROSITE-ProRule" id="PRU10141"/>
    </source>
</evidence>
<protein>
    <recommendedName>
        <fullName evidence="14">Protein kinase domain-containing protein</fullName>
    </recommendedName>
</protein>
<dbReference type="GO" id="GO:0004674">
    <property type="term" value="F:protein serine/threonine kinase activity"/>
    <property type="evidence" value="ECO:0007669"/>
    <property type="project" value="TreeGrafter"/>
</dbReference>
<dbReference type="SMART" id="SM00185">
    <property type="entry name" value="ARM"/>
    <property type="match status" value="2"/>
</dbReference>
<evidence type="ECO:0000313" key="12">
    <source>
        <dbReference type="EMBL" id="PAV81417.1"/>
    </source>
</evidence>
<proteinExistence type="inferred from homology"/>
<keyword evidence="3 8" id="KW-0547">Nucleotide-binding</keyword>
<gene>
    <name evidence="12" type="ORF">WR25_22230</name>
</gene>
<feature type="domain" description="Protein kinase" evidence="10">
    <location>
        <begin position="447"/>
        <end position="714"/>
    </location>
</feature>
<comment type="similarity">
    <text evidence="1">Belongs to the protein kinase superfamily. NEK Ser/Thr protein kinase family. NIMA subfamily.</text>
</comment>
<evidence type="ECO:0000256" key="5">
    <source>
        <dbReference type="ARBA" id="ARBA00022840"/>
    </source>
</evidence>
<dbReference type="InterPro" id="IPR050660">
    <property type="entry name" value="NEK_Ser/Thr_kinase"/>
</dbReference>
<dbReference type="PANTHER" id="PTHR43671:SF92">
    <property type="entry name" value="SERINE_THREONINE-PROTEIN KINASE NEK10"/>
    <property type="match status" value="1"/>
</dbReference>
<feature type="repeat" description="ARM" evidence="7">
    <location>
        <begin position="244"/>
        <end position="286"/>
    </location>
</feature>
<keyword evidence="4" id="KW-0418">Kinase</keyword>
<feature type="compositionally biased region" description="Polar residues" evidence="9">
    <location>
        <begin position="768"/>
        <end position="782"/>
    </location>
</feature>
<dbReference type="AlphaFoldDB" id="A0A2A2L5S6"/>
<feature type="domain" description="SRCR" evidence="11">
    <location>
        <begin position="167"/>
        <end position="211"/>
    </location>
</feature>
<dbReference type="PROSITE" id="PS00107">
    <property type="entry name" value="PROTEIN_KINASE_ATP"/>
    <property type="match status" value="1"/>
</dbReference>
<dbReference type="SMART" id="SM00220">
    <property type="entry name" value="S_TKc"/>
    <property type="match status" value="1"/>
</dbReference>
<dbReference type="PROSITE" id="PS50287">
    <property type="entry name" value="SRCR_2"/>
    <property type="match status" value="1"/>
</dbReference>
<dbReference type="Gene3D" id="1.10.510.10">
    <property type="entry name" value="Transferase(Phosphotransferase) domain 1"/>
    <property type="match status" value="1"/>
</dbReference>
<keyword evidence="5 8" id="KW-0067">ATP-binding</keyword>
<feature type="compositionally biased region" description="Basic and acidic residues" evidence="9">
    <location>
        <begin position="731"/>
        <end position="747"/>
    </location>
</feature>
<dbReference type="InterPro" id="IPR017441">
    <property type="entry name" value="Protein_kinase_ATP_BS"/>
</dbReference>
<dbReference type="InterPro" id="IPR011009">
    <property type="entry name" value="Kinase-like_dom_sf"/>
</dbReference>
<feature type="compositionally biased region" description="Polar residues" evidence="9">
    <location>
        <begin position="811"/>
        <end position="829"/>
    </location>
</feature>
<dbReference type="OrthoDB" id="248923at2759"/>
<name>A0A2A2L5S6_9BILA</name>
<dbReference type="PROSITE" id="PS00108">
    <property type="entry name" value="PROTEIN_KINASE_ST"/>
    <property type="match status" value="1"/>
</dbReference>
<comment type="caution">
    <text evidence="6">Lacks conserved residue(s) required for the propagation of feature annotation.</text>
</comment>
<dbReference type="PROSITE" id="PS50176">
    <property type="entry name" value="ARM_REPEAT"/>
    <property type="match status" value="1"/>
</dbReference>
<evidence type="ECO:0000256" key="7">
    <source>
        <dbReference type="PROSITE-ProRule" id="PRU00259"/>
    </source>
</evidence>
<dbReference type="Proteomes" id="UP000218231">
    <property type="component" value="Unassembled WGS sequence"/>
</dbReference>
<dbReference type="SUPFAM" id="SSF56112">
    <property type="entry name" value="Protein kinase-like (PK-like)"/>
    <property type="match status" value="1"/>
</dbReference>
<dbReference type="InterPro" id="IPR011989">
    <property type="entry name" value="ARM-like"/>
</dbReference>
<dbReference type="Gene3D" id="1.25.10.10">
    <property type="entry name" value="Leucine-rich Repeat Variant"/>
    <property type="match status" value="1"/>
</dbReference>
<accession>A0A2A2L5S6</accession>